<evidence type="ECO:0000256" key="2">
    <source>
        <dbReference type="ARBA" id="ARBA00022771"/>
    </source>
</evidence>
<evidence type="ECO:0000259" key="7">
    <source>
        <dbReference type="PROSITE" id="PS50188"/>
    </source>
</evidence>
<dbReference type="Gene3D" id="3.30.160.60">
    <property type="entry name" value="Classic Zinc Finger"/>
    <property type="match status" value="1"/>
</dbReference>
<dbReference type="PROSITE" id="PS50119">
    <property type="entry name" value="ZF_BBOX"/>
    <property type="match status" value="1"/>
</dbReference>
<name>A0A8C0BCN3_9AVES</name>
<dbReference type="SMART" id="SM00184">
    <property type="entry name" value="RING"/>
    <property type="match status" value="1"/>
</dbReference>
<evidence type="ECO:0000256" key="4">
    <source>
        <dbReference type="PROSITE-ProRule" id="PRU00024"/>
    </source>
</evidence>
<dbReference type="InterPro" id="IPR017907">
    <property type="entry name" value="Znf_RING_CS"/>
</dbReference>
<dbReference type="Pfam" id="PF00622">
    <property type="entry name" value="SPRY"/>
    <property type="match status" value="1"/>
</dbReference>
<dbReference type="PANTHER" id="PTHR24103">
    <property type="entry name" value="E3 UBIQUITIN-PROTEIN LIGASE TRIM"/>
    <property type="match status" value="1"/>
</dbReference>
<proteinExistence type="predicted"/>
<keyword evidence="2 4" id="KW-0863">Zinc-finger</keyword>
<dbReference type="CDD" id="cd19762">
    <property type="entry name" value="Bbox2_TRIM7-like"/>
    <property type="match status" value="1"/>
</dbReference>
<evidence type="ECO:0000313" key="9">
    <source>
        <dbReference type="Proteomes" id="UP000694555"/>
    </source>
</evidence>
<evidence type="ECO:0000313" key="8">
    <source>
        <dbReference type="Ensembl" id="ENSBJAP00000014580.1"/>
    </source>
</evidence>
<reference evidence="8" key="2">
    <citation type="submission" date="2025-09" db="UniProtKB">
        <authorList>
            <consortium name="Ensembl"/>
        </authorList>
    </citation>
    <scope>IDENTIFICATION</scope>
</reference>
<keyword evidence="1" id="KW-0479">Metal-binding</keyword>
<keyword evidence="3" id="KW-0862">Zinc</keyword>
<feature type="domain" description="RING-type" evidence="5">
    <location>
        <begin position="16"/>
        <end position="57"/>
    </location>
</feature>
<dbReference type="PROSITE" id="PS50188">
    <property type="entry name" value="B302_SPRY"/>
    <property type="match status" value="1"/>
</dbReference>
<evidence type="ECO:0000256" key="3">
    <source>
        <dbReference type="ARBA" id="ARBA00022833"/>
    </source>
</evidence>
<organism evidence="8 9">
    <name type="scientific">Buteo japonicus</name>
    <dbReference type="NCBI Taxonomy" id="224669"/>
    <lineage>
        <taxon>Eukaryota</taxon>
        <taxon>Metazoa</taxon>
        <taxon>Chordata</taxon>
        <taxon>Craniata</taxon>
        <taxon>Vertebrata</taxon>
        <taxon>Euteleostomi</taxon>
        <taxon>Archelosauria</taxon>
        <taxon>Archosauria</taxon>
        <taxon>Dinosauria</taxon>
        <taxon>Saurischia</taxon>
        <taxon>Theropoda</taxon>
        <taxon>Coelurosauria</taxon>
        <taxon>Aves</taxon>
        <taxon>Neognathae</taxon>
        <taxon>Neoaves</taxon>
        <taxon>Telluraves</taxon>
        <taxon>Accipitrimorphae</taxon>
        <taxon>Accipitriformes</taxon>
        <taxon>Accipitridae</taxon>
        <taxon>Accipitrinae</taxon>
        <taxon>Buteo</taxon>
    </lineage>
</organism>
<sequence>MAARRSVESLQDEASCSICLELFQDPVSIHCGHSFCRVCITQNWKGLTTNFSCPRCREMVPQESIRPNWELANIIEIAKSLNLQPVREVEERENLCKEHQEALKLFCEDEERLICVVCDKSKVHRNHSVVPVDEAAREYKLFFRLASHLTRYFPATMPLQAAQANLISVSFSEKQKIVTEYEQLHKFLEEQESFLLAHLEKMDMEIMNAHKEILTRLLEETTSLGTLIKEVEKICQQPDCELLKVRPQAPQTSVKKFQGTVCRSGKENVIVLLAQVTLDPNTAKAKLYLSEDCKIVRWGRYEQKLPSNPERFKFHPCLLGSRGFTSGWHCWEVEISREGMWAVGVAKESVPRETDLPLVPEEDIWALCHISSGYQALTHPTVTPLTLHSVPQRIRICLDCREGRVVFFDAVIFYFTSAIKSFLSQCTSYFWFLILVSIPLGGGE</sequence>
<dbReference type="SUPFAM" id="SSF49899">
    <property type="entry name" value="Concanavalin A-like lectins/glucanases"/>
    <property type="match status" value="1"/>
</dbReference>
<protein>
    <submittedName>
        <fullName evidence="8">Uncharacterized protein</fullName>
    </submittedName>
</protein>
<dbReference type="InterPro" id="IPR043136">
    <property type="entry name" value="B30.2/SPRY_sf"/>
</dbReference>
<dbReference type="SUPFAM" id="SSF57845">
    <property type="entry name" value="B-box zinc-binding domain"/>
    <property type="match status" value="1"/>
</dbReference>
<dbReference type="Proteomes" id="UP000694555">
    <property type="component" value="Unplaced"/>
</dbReference>
<dbReference type="Pfam" id="PF13765">
    <property type="entry name" value="PRY"/>
    <property type="match status" value="1"/>
</dbReference>
<dbReference type="SMART" id="SM00449">
    <property type="entry name" value="SPRY"/>
    <property type="match status" value="1"/>
</dbReference>
<evidence type="ECO:0000259" key="6">
    <source>
        <dbReference type="PROSITE" id="PS50119"/>
    </source>
</evidence>
<dbReference type="PRINTS" id="PR01407">
    <property type="entry name" value="BUTYPHLNCDUF"/>
</dbReference>
<evidence type="ECO:0000256" key="1">
    <source>
        <dbReference type="ARBA" id="ARBA00022723"/>
    </source>
</evidence>
<dbReference type="Ensembl" id="ENSBJAT00000014976.1">
    <property type="protein sequence ID" value="ENSBJAP00000014580.1"/>
    <property type="gene ID" value="ENSBJAG00000009672.1"/>
</dbReference>
<dbReference type="SMART" id="SM00589">
    <property type="entry name" value="PRY"/>
    <property type="match status" value="1"/>
</dbReference>
<dbReference type="InterPro" id="IPR003877">
    <property type="entry name" value="SPRY_dom"/>
</dbReference>
<dbReference type="InterPro" id="IPR050143">
    <property type="entry name" value="TRIM/RBCC"/>
</dbReference>
<dbReference type="PROSITE" id="PS50089">
    <property type="entry name" value="ZF_RING_2"/>
    <property type="match status" value="1"/>
</dbReference>
<reference evidence="8" key="1">
    <citation type="submission" date="2025-08" db="UniProtKB">
        <authorList>
            <consortium name="Ensembl"/>
        </authorList>
    </citation>
    <scope>IDENTIFICATION</scope>
</reference>
<dbReference type="CDD" id="cd16594">
    <property type="entry name" value="RING-HC_TRIM7-like_C-IV"/>
    <property type="match status" value="1"/>
</dbReference>
<dbReference type="PROSITE" id="PS00518">
    <property type="entry name" value="ZF_RING_1"/>
    <property type="match status" value="1"/>
</dbReference>
<keyword evidence="9" id="KW-1185">Reference proteome</keyword>
<dbReference type="Pfam" id="PF00643">
    <property type="entry name" value="zf-B_box"/>
    <property type="match status" value="1"/>
</dbReference>
<dbReference type="AlphaFoldDB" id="A0A8C0BCN3"/>
<dbReference type="SUPFAM" id="SSF57850">
    <property type="entry name" value="RING/U-box"/>
    <property type="match status" value="1"/>
</dbReference>
<accession>A0A8C0BCN3</accession>
<dbReference type="InterPro" id="IPR003879">
    <property type="entry name" value="Butyrophylin_SPRY"/>
</dbReference>
<dbReference type="InterPro" id="IPR013083">
    <property type="entry name" value="Znf_RING/FYVE/PHD"/>
</dbReference>
<dbReference type="Pfam" id="PF15227">
    <property type="entry name" value="zf-C3HC4_4"/>
    <property type="match status" value="1"/>
</dbReference>
<dbReference type="InterPro" id="IPR001870">
    <property type="entry name" value="B30.2/SPRY"/>
</dbReference>
<dbReference type="InterPro" id="IPR013320">
    <property type="entry name" value="ConA-like_dom_sf"/>
</dbReference>
<dbReference type="Gene3D" id="2.60.120.920">
    <property type="match status" value="1"/>
</dbReference>
<dbReference type="Gene3D" id="3.30.40.10">
    <property type="entry name" value="Zinc/RING finger domain, C3HC4 (zinc finger)"/>
    <property type="match status" value="1"/>
</dbReference>
<feature type="domain" description="B box-type" evidence="6">
    <location>
        <begin position="91"/>
        <end position="132"/>
    </location>
</feature>
<dbReference type="GO" id="GO:0008270">
    <property type="term" value="F:zinc ion binding"/>
    <property type="evidence" value="ECO:0007669"/>
    <property type="project" value="UniProtKB-KW"/>
</dbReference>
<dbReference type="SMART" id="SM00336">
    <property type="entry name" value="BBOX"/>
    <property type="match status" value="1"/>
</dbReference>
<feature type="domain" description="B30.2/SPRY" evidence="7">
    <location>
        <begin position="256"/>
        <end position="444"/>
    </location>
</feature>
<evidence type="ECO:0000259" key="5">
    <source>
        <dbReference type="PROSITE" id="PS50089"/>
    </source>
</evidence>
<dbReference type="InterPro" id="IPR006574">
    <property type="entry name" value="PRY"/>
</dbReference>
<dbReference type="InterPro" id="IPR000315">
    <property type="entry name" value="Znf_B-box"/>
</dbReference>
<dbReference type="InterPro" id="IPR001841">
    <property type="entry name" value="Znf_RING"/>
</dbReference>